<comment type="function">
    <text evidence="7">Functions as a peptidoglycan terminase that cleaves nascent peptidoglycan strands endolytically to terminate their elongation.</text>
</comment>
<dbReference type="CDD" id="cd08010">
    <property type="entry name" value="MltG_like"/>
    <property type="match status" value="1"/>
</dbReference>
<dbReference type="Proteomes" id="UP000295717">
    <property type="component" value="Unassembled WGS sequence"/>
</dbReference>
<keyword evidence="1 7" id="KW-1003">Cell membrane</keyword>
<dbReference type="Gene3D" id="3.30.1490.480">
    <property type="entry name" value="Endolytic murein transglycosylase"/>
    <property type="match status" value="1"/>
</dbReference>
<dbReference type="InterPro" id="IPR003770">
    <property type="entry name" value="MLTG-like"/>
</dbReference>
<evidence type="ECO:0000256" key="7">
    <source>
        <dbReference type="HAMAP-Rule" id="MF_02065"/>
    </source>
</evidence>
<keyword evidence="5 7" id="KW-0456">Lyase</keyword>
<proteinExistence type="inferred from homology"/>
<gene>
    <name evidence="7" type="primary">mltG</name>
    <name evidence="8" type="ORF">EDC35_105262</name>
</gene>
<evidence type="ECO:0000256" key="5">
    <source>
        <dbReference type="ARBA" id="ARBA00023239"/>
    </source>
</evidence>
<dbReference type="GO" id="GO:0009252">
    <property type="term" value="P:peptidoglycan biosynthetic process"/>
    <property type="evidence" value="ECO:0007669"/>
    <property type="project" value="UniProtKB-UniRule"/>
</dbReference>
<dbReference type="Gene3D" id="3.30.160.60">
    <property type="entry name" value="Classic Zinc Finger"/>
    <property type="match status" value="1"/>
</dbReference>
<comment type="similarity">
    <text evidence="7">Belongs to the transglycosylase MltG family.</text>
</comment>
<sequence length="334" mass="37318">MSWRILFLALLLIASIGVGAGFDYHRFVTTPVAISGDRTTLDIARGTSLHALARQMTEQGILKHPYYFMALTRLQGDQARIQAGEFELTAGMTPPQVLARIVSGQVIQYPITLVEGWTFRQALAAIDAHPRFGGESLTALSDDELMTQLGRPGEHPEGCFFPDTYRFPRTAKRLDILRRALERMDRVLAEEWEKRRPDVPLATPYEALILASIIEKETGVPAERPQIGGVFARRLQQGMRLQTDPTVIYGLGVRYDGNIRRADLREPTPYNTYVIQGLPPTPIALPGRESIRAALQPADDDSLYFVAKGDGSHVFSATLDEHNRAVRRYILGQH</sequence>
<comment type="catalytic activity">
    <reaction evidence="7">
        <text>a peptidoglycan chain = a peptidoglycan chain with N-acetyl-1,6-anhydromuramyl-[peptide] at the reducing end + a peptidoglycan chain with N-acetylglucosamine at the non-reducing end.</text>
        <dbReference type="EC" id="4.2.2.29"/>
    </reaction>
</comment>
<dbReference type="NCBIfam" id="TIGR00247">
    <property type="entry name" value="endolytic transglycosylase MltG"/>
    <property type="match status" value="1"/>
</dbReference>
<evidence type="ECO:0000256" key="4">
    <source>
        <dbReference type="ARBA" id="ARBA00023136"/>
    </source>
</evidence>
<dbReference type="OrthoDB" id="9814591at2"/>
<feature type="site" description="Important for catalytic activity" evidence="7">
    <location>
        <position position="217"/>
    </location>
</feature>
<reference evidence="8 9" key="1">
    <citation type="submission" date="2019-03" db="EMBL/GenBank/DDBJ databases">
        <title>Genomic Encyclopedia of Type Strains, Phase IV (KMG-IV): sequencing the most valuable type-strain genomes for metagenomic binning, comparative biology and taxonomic classification.</title>
        <authorList>
            <person name="Goeker M."/>
        </authorList>
    </citation>
    <scope>NUCLEOTIDE SEQUENCE [LARGE SCALE GENOMIC DNA]</scope>
    <source>
        <strain evidence="8 9">DSM 13587</strain>
    </source>
</reference>
<evidence type="ECO:0000256" key="6">
    <source>
        <dbReference type="ARBA" id="ARBA00023316"/>
    </source>
</evidence>
<keyword evidence="9" id="KW-1185">Reference proteome</keyword>
<dbReference type="HAMAP" id="MF_02065">
    <property type="entry name" value="MltG"/>
    <property type="match status" value="1"/>
</dbReference>
<comment type="caution">
    <text evidence="8">The sequence shown here is derived from an EMBL/GenBank/DDBJ whole genome shotgun (WGS) entry which is preliminary data.</text>
</comment>
<dbReference type="EC" id="4.2.2.29" evidence="7"/>
<evidence type="ECO:0000256" key="2">
    <source>
        <dbReference type="ARBA" id="ARBA00022692"/>
    </source>
</evidence>
<evidence type="ECO:0000313" key="8">
    <source>
        <dbReference type="EMBL" id="TCT20818.1"/>
    </source>
</evidence>
<keyword evidence="3 7" id="KW-1133">Transmembrane helix</keyword>
<keyword evidence="4 7" id="KW-0472">Membrane</keyword>
<evidence type="ECO:0000313" key="9">
    <source>
        <dbReference type="Proteomes" id="UP000295717"/>
    </source>
</evidence>
<dbReference type="GO" id="GO:0071555">
    <property type="term" value="P:cell wall organization"/>
    <property type="evidence" value="ECO:0007669"/>
    <property type="project" value="UniProtKB-KW"/>
</dbReference>
<keyword evidence="2 7" id="KW-0812">Transmembrane</keyword>
<protein>
    <recommendedName>
        <fullName evidence="7">Endolytic murein transglycosylase</fullName>
        <ecNumber evidence="7">4.2.2.29</ecNumber>
    </recommendedName>
    <alternativeName>
        <fullName evidence="7">Peptidoglycan lytic transglycosylase</fullName>
    </alternativeName>
    <alternativeName>
        <fullName evidence="7">Peptidoglycan polymerization terminase</fullName>
    </alternativeName>
</protein>
<dbReference type="RefSeq" id="WP_132977419.1">
    <property type="nucleotide sequence ID" value="NZ_SMAO01000005.1"/>
</dbReference>
<organism evidence="8 9">
    <name type="scientific">Thiobaca trueperi</name>
    <dbReference type="NCBI Taxonomy" id="127458"/>
    <lineage>
        <taxon>Bacteria</taxon>
        <taxon>Pseudomonadati</taxon>
        <taxon>Pseudomonadota</taxon>
        <taxon>Gammaproteobacteria</taxon>
        <taxon>Chromatiales</taxon>
        <taxon>Chromatiaceae</taxon>
        <taxon>Thiobaca</taxon>
    </lineage>
</organism>
<dbReference type="FunFam" id="3.30.160.60:FF:000242">
    <property type="entry name" value="Endolytic murein transglycosylase"/>
    <property type="match status" value="1"/>
</dbReference>
<accession>A0A4R3MW72</accession>
<name>A0A4R3MW72_9GAMM</name>
<evidence type="ECO:0000256" key="1">
    <source>
        <dbReference type="ARBA" id="ARBA00022475"/>
    </source>
</evidence>
<dbReference type="GO" id="GO:0008932">
    <property type="term" value="F:lytic endotransglycosylase activity"/>
    <property type="evidence" value="ECO:0007669"/>
    <property type="project" value="UniProtKB-UniRule"/>
</dbReference>
<dbReference type="AlphaFoldDB" id="A0A4R3MW72"/>
<keyword evidence="6 7" id="KW-0961">Cell wall biogenesis/degradation</keyword>
<dbReference type="EMBL" id="SMAO01000005">
    <property type="protein sequence ID" value="TCT20818.1"/>
    <property type="molecule type" value="Genomic_DNA"/>
</dbReference>
<dbReference type="PANTHER" id="PTHR30518">
    <property type="entry name" value="ENDOLYTIC MUREIN TRANSGLYCOSYLASE"/>
    <property type="match status" value="1"/>
</dbReference>
<dbReference type="GO" id="GO:0005886">
    <property type="term" value="C:plasma membrane"/>
    <property type="evidence" value="ECO:0007669"/>
    <property type="project" value="UniProtKB-UniRule"/>
</dbReference>
<dbReference type="PANTHER" id="PTHR30518:SF2">
    <property type="entry name" value="ENDOLYTIC MUREIN TRANSGLYCOSYLASE"/>
    <property type="match status" value="1"/>
</dbReference>
<keyword evidence="7" id="KW-0997">Cell inner membrane</keyword>
<dbReference type="Pfam" id="PF02618">
    <property type="entry name" value="YceG"/>
    <property type="match status" value="1"/>
</dbReference>
<evidence type="ECO:0000256" key="3">
    <source>
        <dbReference type="ARBA" id="ARBA00022989"/>
    </source>
</evidence>